<dbReference type="OrthoDB" id="8065738at2759"/>
<keyword evidence="5" id="KW-0460">Magnesium</keyword>
<keyword evidence="10" id="KW-0233">DNA recombination</keyword>
<evidence type="ECO:0000256" key="5">
    <source>
        <dbReference type="ARBA" id="ARBA00022842"/>
    </source>
</evidence>
<sequence>MLMTCSTNCEKKVFVKPSKCEFLLKEVAFLGHVVSIEGVRVDPKKIKAILEGRPPKNVTKVQSFLGLARYYRRFDEGFSTIAAPSTKMLQKDVEFANVVVDALSRKSMRELRALFARLSVTSDGGLLAKLQVKPTLSYQIKEKQVTDKDLVRLCIPCDKELRHAILIEAHNGPYEMHPRSNKMYRDLYELYYWLGLKRDVIDFIVKFGRKGKLSLRSIGPYEVVERIGPMAYRLNLLPELELIPDVFHVYMLRKYHEYPSHVVTMDEIEV</sequence>
<proteinExistence type="predicted"/>
<evidence type="ECO:0000256" key="7">
    <source>
        <dbReference type="ARBA" id="ARBA00022918"/>
    </source>
</evidence>
<dbReference type="InterPro" id="IPR056924">
    <property type="entry name" value="SH3_Tf2-1"/>
</dbReference>
<keyword evidence="3" id="KW-0064">Aspartyl protease</keyword>
<dbReference type="SUPFAM" id="SSF56672">
    <property type="entry name" value="DNA/RNA polymerases"/>
    <property type="match status" value="1"/>
</dbReference>
<evidence type="ECO:0000256" key="6">
    <source>
        <dbReference type="ARBA" id="ARBA00022908"/>
    </source>
</evidence>
<keyword evidence="6" id="KW-0229">DNA integration</keyword>
<dbReference type="GO" id="GO:0003887">
    <property type="term" value="F:DNA-directed DNA polymerase activity"/>
    <property type="evidence" value="ECO:0007669"/>
    <property type="project" value="UniProtKB-KW"/>
</dbReference>
<evidence type="ECO:0000256" key="8">
    <source>
        <dbReference type="ARBA" id="ARBA00022932"/>
    </source>
</evidence>
<evidence type="ECO:0000256" key="10">
    <source>
        <dbReference type="ARBA" id="ARBA00023172"/>
    </source>
</evidence>
<evidence type="ECO:0000313" key="14">
    <source>
        <dbReference type="Proteomes" id="UP000325315"/>
    </source>
</evidence>
<keyword evidence="9" id="KW-0238">DNA-binding</keyword>
<dbReference type="GO" id="GO:0006310">
    <property type="term" value="P:DNA recombination"/>
    <property type="evidence" value="ECO:0007669"/>
    <property type="project" value="UniProtKB-KW"/>
</dbReference>
<keyword evidence="1" id="KW-0645">Protease</keyword>
<feature type="domain" description="Integrase zinc-binding" evidence="11">
    <location>
        <begin position="158"/>
        <end position="204"/>
    </location>
</feature>
<dbReference type="Proteomes" id="UP000325315">
    <property type="component" value="Unassembled WGS sequence"/>
</dbReference>
<dbReference type="Pfam" id="PF24626">
    <property type="entry name" value="SH3_Tf2-1"/>
    <property type="match status" value="1"/>
</dbReference>
<feature type="domain" description="Tf2-1-like SH3-like" evidence="12">
    <location>
        <begin position="207"/>
        <end position="256"/>
    </location>
</feature>
<keyword evidence="8" id="KW-0808">Transferase</keyword>
<dbReference type="AlphaFoldDB" id="A0A5B6VCK1"/>
<dbReference type="Gene3D" id="3.30.70.270">
    <property type="match status" value="2"/>
</dbReference>
<dbReference type="GO" id="GO:0015074">
    <property type="term" value="P:DNA integration"/>
    <property type="evidence" value="ECO:0007669"/>
    <property type="project" value="UniProtKB-KW"/>
</dbReference>
<dbReference type="PANTHER" id="PTHR37984">
    <property type="entry name" value="PROTEIN CBG26694"/>
    <property type="match status" value="1"/>
</dbReference>
<evidence type="ECO:0000259" key="11">
    <source>
        <dbReference type="Pfam" id="PF17921"/>
    </source>
</evidence>
<comment type="caution">
    <text evidence="13">The sequence shown here is derived from an EMBL/GenBank/DDBJ whole genome shotgun (WGS) entry which is preliminary data.</text>
</comment>
<dbReference type="InterPro" id="IPR043502">
    <property type="entry name" value="DNA/RNA_pol_sf"/>
</dbReference>
<dbReference type="EMBL" id="SMMG02000007">
    <property type="protein sequence ID" value="KAA3466774.1"/>
    <property type="molecule type" value="Genomic_DNA"/>
</dbReference>
<dbReference type="GO" id="GO:0006508">
    <property type="term" value="P:proteolysis"/>
    <property type="evidence" value="ECO:0007669"/>
    <property type="project" value="UniProtKB-KW"/>
</dbReference>
<evidence type="ECO:0000259" key="12">
    <source>
        <dbReference type="Pfam" id="PF24626"/>
    </source>
</evidence>
<dbReference type="InterPro" id="IPR050951">
    <property type="entry name" value="Retrovirus_Pol_polyprotein"/>
</dbReference>
<organism evidence="13 14">
    <name type="scientific">Gossypium australe</name>
    <dbReference type="NCBI Taxonomy" id="47621"/>
    <lineage>
        <taxon>Eukaryota</taxon>
        <taxon>Viridiplantae</taxon>
        <taxon>Streptophyta</taxon>
        <taxon>Embryophyta</taxon>
        <taxon>Tracheophyta</taxon>
        <taxon>Spermatophyta</taxon>
        <taxon>Magnoliopsida</taxon>
        <taxon>eudicotyledons</taxon>
        <taxon>Gunneridae</taxon>
        <taxon>Pentapetalae</taxon>
        <taxon>rosids</taxon>
        <taxon>malvids</taxon>
        <taxon>Malvales</taxon>
        <taxon>Malvaceae</taxon>
        <taxon>Malvoideae</taxon>
        <taxon>Gossypium</taxon>
    </lineage>
</organism>
<dbReference type="PANTHER" id="PTHR37984:SF5">
    <property type="entry name" value="PROTEIN NYNRIN-LIKE"/>
    <property type="match status" value="1"/>
</dbReference>
<dbReference type="GO" id="GO:0046872">
    <property type="term" value="F:metal ion binding"/>
    <property type="evidence" value="ECO:0007669"/>
    <property type="project" value="UniProtKB-KW"/>
</dbReference>
<dbReference type="InterPro" id="IPR041588">
    <property type="entry name" value="Integrase_H2C2"/>
</dbReference>
<keyword evidence="4" id="KW-0378">Hydrolase</keyword>
<dbReference type="GO" id="GO:0003677">
    <property type="term" value="F:DNA binding"/>
    <property type="evidence" value="ECO:0007669"/>
    <property type="project" value="UniProtKB-KW"/>
</dbReference>
<dbReference type="Pfam" id="PF17921">
    <property type="entry name" value="Integrase_H2C2"/>
    <property type="match status" value="1"/>
</dbReference>
<dbReference type="InterPro" id="IPR043128">
    <property type="entry name" value="Rev_trsase/Diguanyl_cyclase"/>
</dbReference>
<evidence type="ECO:0000313" key="13">
    <source>
        <dbReference type="EMBL" id="KAA3466774.1"/>
    </source>
</evidence>
<evidence type="ECO:0000256" key="9">
    <source>
        <dbReference type="ARBA" id="ARBA00023125"/>
    </source>
</evidence>
<evidence type="ECO:0000256" key="2">
    <source>
        <dbReference type="ARBA" id="ARBA00022723"/>
    </source>
</evidence>
<accession>A0A5B6VCK1</accession>
<keyword evidence="7 13" id="KW-0695">RNA-directed DNA polymerase</keyword>
<keyword evidence="8" id="KW-0548">Nucleotidyltransferase</keyword>
<keyword evidence="8" id="KW-0239">DNA-directed DNA polymerase</keyword>
<evidence type="ECO:0000256" key="1">
    <source>
        <dbReference type="ARBA" id="ARBA00022670"/>
    </source>
</evidence>
<dbReference type="GO" id="GO:0003964">
    <property type="term" value="F:RNA-directed DNA polymerase activity"/>
    <property type="evidence" value="ECO:0007669"/>
    <property type="project" value="UniProtKB-KW"/>
</dbReference>
<protein>
    <submittedName>
        <fullName evidence="13">Reverse transcriptase</fullName>
    </submittedName>
</protein>
<keyword evidence="14" id="KW-1185">Reference proteome</keyword>
<keyword evidence="2" id="KW-0479">Metal-binding</keyword>
<evidence type="ECO:0000256" key="3">
    <source>
        <dbReference type="ARBA" id="ARBA00022750"/>
    </source>
</evidence>
<name>A0A5B6VCK1_9ROSI</name>
<gene>
    <name evidence="13" type="ORF">EPI10_001842</name>
</gene>
<dbReference type="Gene3D" id="1.10.340.70">
    <property type="match status" value="1"/>
</dbReference>
<dbReference type="GO" id="GO:0004190">
    <property type="term" value="F:aspartic-type endopeptidase activity"/>
    <property type="evidence" value="ECO:0007669"/>
    <property type="project" value="UniProtKB-KW"/>
</dbReference>
<evidence type="ECO:0000256" key="4">
    <source>
        <dbReference type="ARBA" id="ARBA00022801"/>
    </source>
</evidence>
<reference evidence="14" key="1">
    <citation type="journal article" date="2019" name="Plant Biotechnol. J.">
        <title>Genome sequencing of the Australian wild diploid species Gossypium australe highlights disease resistance and delayed gland morphogenesis.</title>
        <authorList>
            <person name="Cai Y."/>
            <person name="Cai X."/>
            <person name="Wang Q."/>
            <person name="Wang P."/>
            <person name="Zhang Y."/>
            <person name="Cai C."/>
            <person name="Xu Y."/>
            <person name="Wang K."/>
            <person name="Zhou Z."/>
            <person name="Wang C."/>
            <person name="Geng S."/>
            <person name="Li B."/>
            <person name="Dong Q."/>
            <person name="Hou Y."/>
            <person name="Wang H."/>
            <person name="Ai P."/>
            <person name="Liu Z."/>
            <person name="Yi F."/>
            <person name="Sun M."/>
            <person name="An G."/>
            <person name="Cheng J."/>
            <person name="Zhang Y."/>
            <person name="Shi Q."/>
            <person name="Xie Y."/>
            <person name="Shi X."/>
            <person name="Chang Y."/>
            <person name="Huang F."/>
            <person name="Chen Y."/>
            <person name="Hong S."/>
            <person name="Mi L."/>
            <person name="Sun Q."/>
            <person name="Zhang L."/>
            <person name="Zhou B."/>
            <person name="Peng R."/>
            <person name="Zhang X."/>
            <person name="Liu F."/>
        </authorList>
    </citation>
    <scope>NUCLEOTIDE SEQUENCE [LARGE SCALE GENOMIC DNA]</scope>
    <source>
        <strain evidence="14">cv. PA1801</strain>
    </source>
</reference>